<reference evidence="9 10" key="1">
    <citation type="journal article" date="2016" name="Proc. Natl. Acad. Sci. U.S.A.">
        <title>Comparative genomics of biotechnologically important yeasts.</title>
        <authorList>
            <person name="Riley R."/>
            <person name="Haridas S."/>
            <person name="Wolfe K.H."/>
            <person name="Lopes M.R."/>
            <person name="Hittinger C.T."/>
            <person name="Goeker M."/>
            <person name="Salamov A.A."/>
            <person name="Wisecaver J.H."/>
            <person name="Long T.M."/>
            <person name="Calvey C.H."/>
            <person name="Aerts A.L."/>
            <person name="Barry K.W."/>
            <person name="Choi C."/>
            <person name="Clum A."/>
            <person name="Coughlan A.Y."/>
            <person name="Deshpande S."/>
            <person name="Douglass A.P."/>
            <person name="Hanson S.J."/>
            <person name="Klenk H.-P."/>
            <person name="LaButti K.M."/>
            <person name="Lapidus A."/>
            <person name="Lindquist E.A."/>
            <person name="Lipzen A.M."/>
            <person name="Meier-Kolthoff J.P."/>
            <person name="Ohm R.A."/>
            <person name="Otillar R.P."/>
            <person name="Pangilinan J.L."/>
            <person name="Peng Y."/>
            <person name="Rokas A."/>
            <person name="Rosa C.A."/>
            <person name="Scheuner C."/>
            <person name="Sibirny A.A."/>
            <person name="Slot J.C."/>
            <person name="Stielow J.B."/>
            <person name="Sun H."/>
            <person name="Kurtzman C.P."/>
            <person name="Blackwell M."/>
            <person name="Grigoriev I.V."/>
            <person name="Jeffries T.W."/>
        </authorList>
    </citation>
    <scope>NUCLEOTIDE SEQUENCE [LARGE SCALE GENOMIC DNA]</scope>
    <source>
        <strain evidence="9 10">NRRL Y-2026</strain>
    </source>
</reference>
<dbReference type="GeneID" id="30176381"/>
<keyword evidence="7" id="KW-0819">tRNA processing</keyword>
<keyword evidence="8" id="KW-0539">Nucleus</keyword>
<gene>
    <name evidence="9" type="ORF">PICMEDRAFT_105860</name>
</gene>
<comment type="similarity">
    <text evidence="4">Belongs to the ELP5 family.</text>
</comment>
<keyword evidence="10" id="KW-1185">Reference proteome</keyword>
<proteinExistence type="inferred from homology"/>
<dbReference type="STRING" id="763406.A0A1E3NLQ8"/>
<dbReference type="UniPathway" id="UPA00988"/>
<dbReference type="GO" id="GO:0002098">
    <property type="term" value="P:tRNA wobble uridine modification"/>
    <property type="evidence" value="ECO:0007669"/>
    <property type="project" value="InterPro"/>
</dbReference>
<evidence type="ECO:0000256" key="6">
    <source>
        <dbReference type="ARBA" id="ARBA00022490"/>
    </source>
</evidence>
<dbReference type="CDD" id="cd19496">
    <property type="entry name" value="Elp5"/>
    <property type="match status" value="1"/>
</dbReference>
<keyword evidence="6" id="KW-0963">Cytoplasm</keyword>
<protein>
    <recommendedName>
        <fullName evidence="5">Elongator complex protein 5</fullName>
    </recommendedName>
</protein>
<evidence type="ECO:0000256" key="5">
    <source>
        <dbReference type="ARBA" id="ARBA00020264"/>
    </source>
</evidence>
<dbReference type="Proteomes" id="UP000094455">
    <property type="component" value="Unassembled WGS sequence"/>
</dbReference>
<dbReference type="GO" id="GO:0000049">
    <property type="term" value="F:tRNA binding"/>
    <property type="evidence" value="ECO:0007669"/>
    <property type="project" value="TreeGrafter"/>
</dbReference>
<evidence type="ECO:0000256" key="7">
    <source>
        <dbReference type="ARBA" id="ARBA00022694"/>
    </source>
</evidence>
<dbReference type="InterPro" id="IPR027417">
    <property type="entry name" value="P-loop_NTPase"/>
</dbReference>
<dbReference type="GO" id="GO:0005829">
    <property type="term" value="C:cytosol"/>
    <property type="evidence" value="ECO:0007669"/>
    <property type="project" value="TreeGrafter"/>
</dbReference>
<sequence>MSVSVASPTVLLNRIFSLREPCPFLLVSDTFVQSATFLTDELVHKARTSNPELKLVYLSFETVCVPSYIKEGRDVFVRLLEADFETQFGRIFSDKETLKHTLIVVDSFNYIPQTEIIKFLKFIMKPNHTVYGVYHQDIPPLRSNSDFQGPSSYSYLHFLSSCVFEIKPTSFEEHDSLYHRTLENGPCFPVGVHSIQQYIFFIHLTYRRKSGRSLEYNFKINSKTHKYEDVKQTLTEVTQDDESLLKDLTTFNLGTTKKQKEQRDKVDLPFLEAQKSMGSVGGSIVYEFEKDDDYDEEDPYEDPF</sequence>
<dbReference type="PANTHER" id="PTHR15641">
    <property type="entry name" value="ELONGATOR COMPLEX PROTEIN 5"/>
    <property type="match status" value="1"/>
</dbReference>
<organism evidence="9 10">
    <name type="scientific">Pichia membranifaciens NRRL Y-2026</name>
    <dbReference type="NCBI Taxonomy" id="763406"/>
    <lineage>
        <taxon>Eukaryota</taxon>
        <taxon>Fungi</taxon>
        <taxon>Dikarya</taxon>
        <taxon>Ascomycota</taxon>
        <taxon>Saccharomycotina</taxon>
        <taxon>Pichiomycetes</taxon>
        <taxon>Pichiales</taxon>
        <taxon>Pichiaceae</taxon>
        <taxon>Pichia</taxon>
    </lineage>
</organism>
<dbReference type="OrthoDB" id="166907at2759"/>
<accession>A0A1E3NLQ8</accession>
<evidence type="ECO:0000256" key="2">
    <source>
        <dbReference type="ARBA" id="ARBA00004496"/>
    </source>
</evidence>
<evidence type="ECO:0000256" key="4">
    <source>
        <dbReference type="ARBA" id="ARBA00009567"/>
    </source>
</evidence>
<evidence type="ECO:0000313" key="9">
    <source>
        <dbReference type="EMBL" id="ODQ47060.1"/>
    </source>
</evidence>
<dbReference type="AlphaFoldDB" id="A0A1E3NLQ8"/>
<evidence type="ECO:0000256" key="1">
    <source>
        <dbReference type="ARBA" id="ARBA00004123"/>
    </source>
</evidence>
<evidence type="ECO:0000256" key="8">
    <source>
        <dbReference type="ARBA" id="ARBA00023242"/>
    </source>
</evidence>
<dbReference type="RefSeq" id="XP_019018173.1">
    <property type="nucleotide sequence ID" value="XM_019159694.1"/>
</dbReference>
<dbReference type="EMBL" id="KV454002">
    <property type="protein sequence ID" value="ODQ47060.1"/>
    <property type="molecule type" value="Genomic_DNA"/>
</dbReference>
<dbReference type="GO" id="GO:0005634">
    <property type="term" value="C:nucleus"/>
    <property type="evidence" value="ECO:0007669"/>
    <property type="project" value="UniProtKB-SubCell"/>
</dbReference>
<comment type="pathway">
    <text evidence="3">tRNA modification; 5-methoxycarbonylmethyl-2-thiouridine-tRNA biosynthesis.</text>
</comment>
<comment type="subcellular location">
    <subcellularLocation>
        <location evidence="2">Cytoplasm</location>
    </subcellularLocation>
    <subcellularLocation>
        <location evidence="1">Nucleus</location>
    </subcellularLocation>
</comment>
<dbReference type="InterPro" id="IPR019519">
    <property type="entry name" value="Elp5"/>
</dbReference>
<dbReference type="Gene3D" id="3.40.50.300">
    <property type="entry name" value="P-loop containing nucleotide triphosphate hydrolases"/>
    <property type="match status" value="1"/>
</dbReference>
<name>A0A1E3NLQ8_9ASCO</name>
<evidence type="ECO:0000313" key="10">
    <source>
        <dbReference type="Proteomes" id="UP000094455"/>
    </source>
</evidence>
<evidence type="ECO:0000256" key="3">
    <source>
        <dbReference type="ARBA" id="ARBA00005043"/>
    </source>
</evidence>
<dbReference type="GO" id="GO:0033588">
    <property type="term" value="C:elongator holoenzyme complex"/>
    <property type="evidence" value="ECO:0007669"/>
    <property type="project" value="InterPro"/>
</dbReference>
<dbReference type="Pfam" id="PF10483">
    <property type="entry name" value="Elong_Iki1"/>
    <property type="match status" value="1"/>
</dbReference>
<dbReference type="PANTHER" id="PTHR15641:SF1">
    <property type="entry name" value="ELONGATOR COMPLEX PROTEIN 5"/>
    <property type="match status" value="1"/>
</dbReference>